<feature type="binding site" evidence="7">
    <location>
        <begin position="404"/>
        <end position="407"/>
    </location>
    <ligand>
        <name>meso-2,6-diaminopimelate</name>
        <dbReference type="ChEBI" id="CHEBI:57791"/>
    </ligand>
</feature>
<comment type="function">
    <text evidence="7">Catalyzes the addition of meso-diaminopimelic acid to the nucleotide precursor UDP-N-acetylmuramoyl-L-alanyl-D-glutamate (UMAG) in the biosynthesis of bacterial cell-wall peptidoglycan.</text>
</comment>
<comment type="similarity">
    <text evidence="1 7">Belongs to the MurCDEF family. MurE subfamily.</text>
</comment>
<dbReference type="PANTHER" id="PTHR23135:SF4">
    <property type="entry name" value="UDP-N-ACETYLMURAMOYL-L-ALANYL-D-GLUTAMATE--2,6-DIAMINOPIMELATE LIGASE MURE HOMOLOG, CHLOROPLASTIC"/>
    <property type="match status" value="1"/>
</dbReference>
<dbReference type="SUPFAM" id="SSF53623">
    <property type="entry name" value="MurD-like peptide ligases, catalytic domain"/>
    <property type="match status" value="1"/>
</dbReference>
<comment type="caution">
    <text evidence="12">The sequence shown here is derived from an EMBL/GenBank/DDBJ whole genome shotgun (WGS) entry which is preliminary data.</text>
</comment>
<dbReference type="InterPro" id="IPR013221">
    <property type="entry name" value="Mur_ligase_cen"/>
</dbReference>
<accession>A0A9D9HF71</accession>
<reference evidence="12" key="2">
    <citation type="journal article" date="2021" name="PeerJ">
        <title>Extensive microbial diversity within the chicken gut microbiome revealed by metagenomics and culture.</title>
        <authorList>
            <person name="Gilroy R."/>
            <person name="Ravi A."/>
            <person name="Getino M."/>
            <person name="Pursley I."/>
            <person name="Horton D.L."/>
            <person name="Alikhan N.F."/>
            <person name="Baker D."/>
            <person name="Gharbi K."/>
            <person name="Hall N."/>
            <person name="Watson M."/>
            <person name="Adriaenssens E.M."/>
            <person name="Foster-Nyarko E."/>
            <person name="Jarju S."/>
            <person name="Secka A."/>
            <person name="Antonio M."/>
            <person name="Oren A."/>
            <person name="Chaudhuri R.R."/>
            <person name="La Ragione R."/>
            <person name="Hildebrand F."/>
            <person name="Pallen M.J."/>
        </authorList>
    </citation>
    <scope>NUCLEOTIDE SEQUENCE</scope>
    <source>
        <strain evidence="12">D3-1215</strain>
    </source>
</reference>
<feature type="binding site" evidence="7">
    <location>
        <position position="188"/>
    </location>
    <ligand>
        <name>UDP-N-acetyl-alpha-D-muramoyl-L-alanyl-D-glutamate</name>
        <dbReference type="ChEBI" id="CHEBI:83900"/>
    </ligand>
</feature>
<reference evidence="12" key="1">
    <citation type="submission" date="2020-10" db="EMBL/GenBank/DDBJ databases">
        <authorList>
            <person name="Gilroy R."/>
        </authorList>
    </citation>
    <scope>NUCLEOTIDE SEQUENCE</scope>
    <source>
        <strain evidence="12">D3-1215</strain>
    </source>
</reference>
<evidence type="ECO:0000259" key="11">
    <source>
        <dbReference type="Pfam" id="PF08245"/>
    </source>
</evidence>
<keyword evidence="5 7" id="KW-0131">Cell cycle</keyword>
<dbReference type="Pfam" id="PF02875">
    <property type="entry name" value="Mur_ligase_C"/>
    <property type="match status" value="1"/>
</dbReference>
<dbReference type="EC" id="6.3.2.13" evidence="7"/>
<keyword evidence="4 7" id="KW-0573">Peptidoglycan synthesis</keyword>
<dbReference type="InterPro" id="IPR004101">
    <property type="entry name" value="Mur_ligase_C"/>
</dbReference>
<protein>
    <recommendedName>
        <fullName evidence="7">UDP-N-acetylmuramoyl-L-alanyl-D-glutamate--2,6-diaminopimelate ligase</fullName>
        <ecNumber evidence="7">6.3.2.13</ecNumber>
    </recommendedName>
    <alternativeName>
        <fullName evidence="7">Meso-A2pm-adding enzyme</fullName>
    </alternativeName>
    <alternativeName>
        <fullName evidence="7">Meso-diaminopimelate-adding enzyme</fullName>
    </alternativeName>
    <alternativeName>
        <fullName evidence="7">UDP-MurNAc-L-Ala-D-Glu:meso-diaminopimelate ligase</fullName>
    </alternativeName>
    <alternativeName>
        <fullName evidence="7">UDP-MurNAc-tripeptide synthetase</fullName>
    </alternativeName>
    <alternativeName>
        <fullName evidence="7">UDP-N-acetylmuramyl-tripeptide synthetase</fullName>
    </alternativeName>
</protein>
<dbReference type="SUPFAM" id="SSF53244">
    <property type="entry name" value="MurD-like peptide ligases, peptide-binding domain"/>
    <property type="match status" value="1"/>
</dbReference>
<dbReference type="InterPro" id="IPR005761">
    <property type="entry name" value="UDP-N-AcMur-Glu-dNH2Pim_ligase"/>
</dbReference>
<dbReference type="Gene3D" id="3.90.190.20">
    <property type="entry name" value="Mur ligase, C-terminal domain"/>
    <property type="match status" value="1"/>
</dbReference>
<feature type="modified residue" description="N6-carboxylysine" evidence="7">
    <location>
        <position position="220"/>
    </location>
</feature>
<evidence type="ECO:0000256" key="3">
    <source>
        <dbReference type="ARBA" id="ARBA00022960"/>
    </source>
</evidence>
<dbReference type="SUPFAM" id="SSF63418">
    <property type="entry name" value="MurE/MurF N-terminal domain"/>
    <property type="match status" value="1"/>
</dbReference>
<feature type="binding site" evidence="7">
    <location>
        <position position="30"/>
    </location>
    <ligand>
        <name>UDP-N-acetyl-alpha-D-muramoyl-L-alanyl-D-glutamate</name>
        <dbReference type="ChEBI" id="CHEBI:83900"/>
    </ligand>
</feature>
<feature type="domain" description="Mur ligase N-terminal catalytic" evidence="9">
    <location>
        <begin position="22"/>
        <end position="95"/>
    </location>
</feature>
<feature type="short sequence motif" description="Meso-diaminopimelate recognition motif" evidence="7">
    <location>
        <begin position="404"/>
        <end position="407"/>
    </location>
</feature>
<dbReference type="Proteomes" id="UP000823637">
    <property type="component" value="Unassembled WGS sequence"/>
</dbReference>
<evidence type="ECO:0000313" key="12">
    <source>
        <dbReference type="EMBL" id="MBO8447572.1"/>
    </source>
</evidence>
<comment type="caution">
    <text evidence="7">Lacks conserved residue(s) required for the propagation of feature annotation.</text>
</comment>
<evidence type="ECO:0000256" key="5">
    <source>
        <dbReference type="ARBA" id="ARBA00023306"/>
    </source>
</evidence>
<evidence type="ECO:0000259" key="9">
    <source>
        <dbReference type="Pfam" id="PF01225"/>
    </source>
</evidence>
<dbReference type="AlphaFoldDB" id="A0A9D9HF71"/>
<dbReference type="HAMAP" id="MF_00208">
    <property type="entry name" value="MurE"/>
    <property type="match status" value="1"/>
</dbReference>
<dbReference type="GO" id="GO:0005737">
    <property type="term" value="C:cytoplasm"/>
    <property type="evidence" value="ECO:0007669"/>
    <property type="project" value="UniProtKB-SubCell"/>
</dbReference>
<feature type="domain" description="Mur ligase central" evidence="11">
    <location>
        <begin position="109"/>
        <end position="304"/>
    </location>
</feature>
<proteinExistence type="inferred from homology"/>
<organism evidence="12 13">
    <name type="scientific">Candidatus Enterocola intestinipullorum</name>
    <dbReference type="NCBI Taxonomy" id="2840783"/>
    <lineage>
        <taxon>Bacteria</taxon>
        <taxon>Pseudomonadati</taxon>
        <taxon>Bacteroidota</taxon>
        <taxon>Bacteroidia</taxon>
        <taxon>Bacteroidales</taxon>
        <taxon>Candidatus Enterocola</taxon>
    </lineage>
</organism>
<keyword evidence="7" id="KW-0547">Nucleotide-binding</keyword>
<dbReference type="NCBIfam" id="TIGR01085">
    <property type="entry name" value="murE"/>
    <property type="match status" value="1"/>
</dbReference>
<feature type="binding site" evidence="7">
    <location>
        <position position="180"/>
    </location>
    <ligand>
        <name>UDP-N-acetyl-alpha-D-muramoyl-L-alanyl-D-glutamate</name>
        <dbReference type="ChEBI" id="CHEBI:83900"/>
    </ligand>
</feature>
<keyword evidence="7 12" id="KW-0436">Ligase</keyword>
<dbReference type="GO" id="GO:0000287">
    <property type="term" value="F:magnesium ion binding"/>
    <property type="evidence" value="ECO:0007669"/>
    <property type="project" value="UniProtKB-UniRule"/>
</dbReference>
<evidence type="ECO:0000256" key="6">
    <source>
        <dbReference type="ARBA" id="ARBA00023316"/>
    </source>
</evidence>
<gene>
    <name evidence="7" type="primary">murE</name>
    <name evidence="12" type="ORF">IAC32_07510</name>
</gene>
<sequence length="487" mass="53159">MTLQELLNGISIRASKGDTCKEITGLCFDSRKVRPGHVFVAVRGYETDGHLYIGKAVASGASCVVCEHIPTETGDNVTYVEVPDSSEALGLMSSAYFGNPTMHLKVIGVTGTNGKTSTATLLYHLFRRMGKKCGLLSTVCNFIEGQKHDSSHTTPDPVEMNSLFAQMVQAGCEYAFMEVSSHSVVQKRIAGIDFDGGIFTNITRDHLDYHKTMDAYIRAKKAFFDALPAKAFALTNIDDRNGRLMLQNTKAHRYGYSLQSVCDFKTRVLEESLEGMLLEINGREVYTRFTGRFNAYNLTAVYGAASLLGMPENDILAAMSILRPVAGRFETVQCKGFTAIVDYAHTPDALENVLGTINDIKKSLPGSPKVITVVGCGGNRDKGKRPMMGKIATRMSDLTVFTSDNPRMEDPQTIIDEIVAGVDANCPGKYLCITDRRQAIRTACTIAQKGDIVLVAGKGHETYQIIGKEKHHFNDVEEIAACGASSE</sequence>
<feature type="binding site" evidence="7">
    <location>
        <position position="380"/>
    </location>
    <ligand>
        <name>meso-2,6-diaminopimelate</name>
        <dbReference type="ChEBI" id="CHEBI:57791"/>
    </ligand>
</feature>
<evidence type="ECO:0000256" key="2">
    <source>
        <dbReference type="ARBA" id="ARBA00022618"/>
    </source>
</evidence>
<keyword evidence="7" id="KW-0963">Cytoplasm</keyword>
<comment type="catalytic activity">
    <reaction evidence="7">
        <text>UDP-N-acetyl-alpha-D-muramoyl-L-alanyl-D-glutamate + meso-2,6-diaminopimelate + ATP = UDP-N-acetyl-alpha-D-muramoyl-L-alanyl-gamma-D-glutamyl-meso-2,6-diaminopimelate + ADP + phosphate + H(+)</text>
        <dbReference type="Rhea" id="RHEA:23676"/>
        <dbReference type="ChEBI" id="CHEBI:15378"/>
        <dbReference type="ChEBI" id="CHEBI:30616"/>
        <dbReference type="ChEBI" id="CHEBI:43474"/>
        <dbReference type="ChEBI" id="CHEBI:57791"/>
        <dbReference type="ChEBI" id="CHEBI:83900"/>
        <dbReference type="ChEBI" id="CHEBI:83905"/>
        <dbReference type="ChEBI" id="CHEBI:456216"/>
        <dbReference type="EC" id="6.3.2.13"/>
    </reaction>
</comment>
<dbReference type="InterPro" id="IPR035911">
    <property type="entry name" value="MurE/MurF_N"/>
</dbReference>
<dbReference type="GO" id="GO:0009252">
    <property type="term" value="P:peptidoglycan biosynthetic process"/>
    <property type="evidence" value="ECO:0007669"/>
    <property type="project" value="UniProtKB-UniRule"/>
</dbReference>
<dbReference type="Pfam" id="PF01225">
    <property type="entry name" value="Mur_ligase"/>
    <property type="match status" value="1"/>
</dbReference>
<dbReference type="Pfam" id="PF08245">
    <property type="entry name" value="Mur_ligase_M"/>
    <property type="match status" value="1"/>
</dbReference>
<dbReference type="PANTHER" id="PTHR23135">
    <property type="entry name" value="MUR LIGASE FAMILY MEMBER"/>
    <property type="match status" value="1"/>
</dbReference>
<dbReference type="GO" id="GO:0008765">
    <property type="term" value="F:UDP-N-acetylmuramoylalanyl-D-glutamate-2,6-diaminopimelate ligase activity"/>
    <property type="evidence" value="ECO:0007669"/>
    <property type="project" value="UniProtKB-UniRule"/>
</dbReference>
<dbReference type="InterPro" id="IPR036615">
    <property type="entry name" value="Mur_ligase_C_dom_sf"/>
</dbReference>
<dbReference type="Gene3D" id="3.40.1190.10">
    <property type="entry name" value="Mur-like, catalytic domain"/>
    <property type="match status" value="1"/>
</dbReference>
<feature type="domain" description="Mur ligase C-terminal" evidence="10">
    <location>
        <begin position="327"/>
        <end position="459"/>
    </location>
</feature>
<evidence type="ECO:0000256" key="1">
    <source>
        <dbReference type="ARBA" id="ARBA00005898"/>
    </source>
</evidence>
<evidence type="ECO:0000256" key="4">
    <source>
        <dbReference type="ARBA" id="ARBA00022984"/>
    </source>
</evidence>
<evidence type="ECO:0000259" key="10">
    <source>
        <dbReference type="Pfam" id="PF02875"/>
    </source>
</evidence>
<keyword evidence="3 7" id="KW-0133">Cell shape</keyword>
<dbReference type="Gene3D" id="3.40.1390.10">
    <property type="entry name" value="MurE/MurF, N-terminal domain"/>
    <property type="match status" value="1"/>
</dbReference>
<dbReference type="InterPro" id="IPR036565">
    <property type="entry name" value="Mur-like_cat_sf"/>
</dbReference>
<dbReference type="GO" id="GO:0008360">
    <property type="term" value="P:regulation of cell shape"/>
    <property type="evidence" value="ECO:0007669"/>
    <property type="project" value="UniProtKB-KW"/>
</dbReference>
<keyword evidence="7" id="KW-0460">Magnesium</keyword>
<dbReference type="GO" id="GO:0071555">
    <property type="term" value="P:cell wall organization"/>
    <property type="evidence" value="ECO:0007669"/>
    <property type="project" value="UniProtKB-KW"/>
</dbReference>
<comment type="PTM">
    <text evidence="7">Carboxylation is probably crucial for Mg(2+) binding and, consequently, for the gamma-phosphate positioning of ATP.</text>
</comment>
<feature type="binding site" evidence="7">
    <location>
        <begin position="111"/>
        <end position="117"/>
    </location>
    <ligand>
        <name>ATP</name>
        <dbReference type="ChEBI" id="CHEBI:30616"/>
    </ligand>
</feature>
<dbReference type="InterPro" id="IPR000713">
    <property type="entry name" value="Mur_ligase_N"/>
</dbReference>
<comment type="cofactor">
    <cofactor evidence="7">
        <name>Mg(2+)</name>
        <dbReference type="ChEBI" id="CHEBI:18420"/>
    </cofactor>
</comment>
<evidence type="ECO:0000313" key="13">
    <source>
        <dbReference type="Proteomes" id="UP000823637"/>
    </source>
</evidence>
<feature type="binding site" evidence="7">
    <location>
        <position position="461"/>
    </location>
    <ligand>
        <name>meso-2,6-diaminopimelate</name>
        <dbReference type="ChEBI" id="CHEBI:57791"/>
    </ligand>
</feature>
<feature type="binding site" evidence="7">
    <location>
        <position position="457"/>
    </location>
    <ligand>
        <name>meso-2,6-diaminopimelate</name>
        <dbReference type="ChEBI" id="CHEBI:57791"/>
    </ligand>
</feature>
<dbReference type="NCBIfam" id="NF001126">
    <property type="entry name" value="PRK00139.1-4"/>
    <property type="match status" value="1"/>
</dbReference>
<feature type="binding site" evidence="7">
    <location>
        <position position="186"/>
    </location>
    <ligand>
        <name>UDP-N-acetyl-alpha-D-muramoyl-L-alanyl-D-glutamate</name>
        <dbReference type="ChEBI" id="CHEBI:83900"/>
    </ligand>
</feature>
<dbReference type="GO" id="GO:0051301">
    <property type="term" value="P:cell division"/>
    <property type="evidence" value="ECO:0007669"/>
    <property type="project" value="UniProtKB-KW"/>
</dbReference>
<evidence type="ECO:0000256" key="7">
    <source>
        <dbReference type="HAMAP-Rule" id="MF_00208"/>
    </source>
</evidence>
<name>A0A9D9HF71_9BACT</name>
<keyword evidence="6 7" id="KW-0961">Cell wall biogenesis/degradation</keyword>
<comment type="subcellular location">
    <subcellularLocation>
        <location evidence="7 8">Cytoplasm</location>
    </subcellularLocation>
</comment>
<dbReference type="GO" id="GO:0005524">
    <property type="term" value="F:ATP binding"/>
    <property type="evidence" value="ECO:0007669"/>
    <property type="project" value="UniProtKB-UniRule"/>
</dbReference>
<evidence type="ECO:0000256" key="8">
    <source>
        <dbReference type="RuleBase" id="RU004135"/>
    </source>
</evidence>
<feature type="binding site" evidence="7">
    <location>
        <begin position="153"/>
        <end position="154"/>
    </location>
    <ligand>
        <name>UDP-N-acetyl-alpha-D-muramoyl-L-alanyl-D-glutamate</name>
        <dbReference type="ChEBI" id="CHEBI:83900"/>
    </ligand>
</feature>
<dbReference type="EMBL" id="JADIMR010000113">
    <property type="protein sequence ID" value="MBO8447572.1"/>
    <property type="molecule type" value="Genomic_DNA"/>
</dbReference>
<keyword evidence="7" id="KW-0067">ATP-binding</keyword>
<keyword evidence="2 7" id="KW-0132">Cell division</keyword>
<comment type="pathway">
    <text evidence="7 8">Cell wall biogenesis; peptidoglycan biosynthesis.</text>
</comment>